<reference evidence="3 4" key="1">
    <citation type="submission" date="2019-03" db="EMBL/GenBank/DDBJ databases">
        <title>Genomic Encyclopedia of Type Strains, Phase IV (KMG-IV): sequencing the most valuable type-strain genomes for metagenomic binning, comparative biology and taxonomic classification.</title>
        <authorList>
            <person name="Goeker M."/>
        </authorList>
    </citation>
    <scope>NUCLEOTIDE SEQUENCE [LARGE SCALE GENOMIC DNA]</scope>
    <source>
        <strain evidence="3 4">DSM 16998</strain>
    </source>
</reference>
<feature type="signal peptide" evidence="1">
    <location>
        <begin position="1"/>
        <end position="23"/>
    </location>
</feature>
<accession>A0A4R6QPN7</accession>
<evidence type="ECO:0000313" key="4">
    <source>
        <dbReference type="Proteomes" id="UP000295361"/>
    </source>
</evidence>
<protein>
    <submittedName>
        <fullName evidence="3">Putative secreted protein</fullName>
    </submittedName>
</protein>
<proteinExistence type="predicted"/>
<evidence type="ECO:0000256" key="1">
    <source>
        <dbReference type="SAM" id="SignalP"/>
    </source>
</evidence>
<dbReference type="NCBIfam" id="TIGR02595">
    <property type="entry name" value="PEP_CTERM"/>
    <property type="match status" value="1"/>
</dbReference>
<comment type="caution">
    <text evidence="3">The sequence shown here is derived from an EMBL/GenBank/DDBJ whole genome shotgun (WGS) entry which is preliminary data.</text>
</comment>
<organism evidence="3 4">
    <name type="scientific">Roseateles toxinivorans</name>
    <dbReference type="NCBI Taxonomy" id="270368"/>
    <lineage>
        <taxon>Bacteria</taxon>
        <taxon>Pseudomonadati</taxon>
        <taxon>Pseudomonadota</taxon>
        <taxon>Betaproteobacteria</taxon>
        <taxon>Burkholderiales</taxon>
        <taxon>Sphaerotilaceae</taxon>
        <taxon>Roseateles</taxon>
    </lineage>
</organism>
<dbReference type="OrthoDB" id="259335at2"/>
<dbReference type="AlphaFoldDB" id="A0A4R6QPN7"/>
<dbReference type="InParanoid" id="A0A4R6QPN7"/>
<evidence type="ECO:0000259" key="2">
    <source>
        <dbReference type="Pfam" id="PF07589"/>
    </source>
</evidence>
<evidence type="ECO:0000313" key="3">
    <source>
        <dbReference type="EMBL" id="TDP72966.1"/>
    </source>
</evidence>
<dbReference type="RefSeq" id="WP_133700387.1">
    <property type="nucleotide sequence ID" value="NZ_SNXS01000002.1"/>
</dbReference>
<keyword evidence="1" id="KW-0732">Signal</keyword>
<dbReference type="InterPro" id="IPR013424">
    <property type="entry name" value="Ice-binding_C"/>
</dbReference>
<dbReference type="EMBL" id="SNXS01000002">
    <property type="protein sequence ID" value="TDP72966.1"/>
    <property type="molecule type" value="Genomic_DNA"/>
</dbReference>
<sequence length="357" mass="37245">MPRLTPLASLTAMSLLLPLMAQASVFGTLGNFDVVNDTGHTAHGFEIELEGLHLSDITDTFGGAGRGFPTTVERYGSPEVSEYSLGGVSGVHVTYRATFAGGVWNVGTPSGVFNTPGESCWTGGGIGYGPDTPCDHFGVGTVGNASKVGYSWLVEAAPGSGLLTPVAAALPAPLWVVTPSPLPAQPPIVVARIQAPKVEPGEPQFGLPIWVKVYTTETEGPVGLEELVGNGEKIEIAKSHTEIEWQLLQTDPGNPDSGVLENGGLAPIGEHAEAVVRRYEFFHYTGALKAEDNEALPIFGDSHPDPSEIGDYMGAQNAAINLNGNIPAVPEPATGLLLALGLGSLGLLRRRGQAERP</sequence>
<name>A0A4R6QPN7_9BURK</name>
<gene>
    <name evidence="3" type="ORF">DES47_102712</name>
</gene>
<dbReference type="Pfam" id="PF07589">
    <property type="entry name" value="PEP-CTERM"/>
    <property type="match status" value="1"/>
</dbReference>
<dbReference type="Proteomes" id="UP000295361">
    <property type="component" value="Unassembled WGS sequence"/>
</dbReference>
<feature type="chain" id="PRO_5020565004" evidence="1">
    <location>
        <begin position="24"/>
        <end position="357"/>
    </location>
</feature>
<feature type="domain" description="Ice-binding protein C-terminal" evidence="2">
    <location>
        <begin position="328"/>
        <end position="351"/>
    </location>
</feature>
<keyword evidence="4" id="KW-1185">Reference proteome</keyword>